<comment type="subunit">
    <text evidence="3">Homohexamer; trimer of dimers.</text>
</comment>
<proteinExistence type="inferred from homology"/>
<dbReference type="InterPro" id="IPR025559">
    <property type="entry name" value="Eis_dom"/>
</dbReference>
<dbReference type="SUPFAM" id="SSF55729">
    <property type="entry name" value="Acyl-CoA N-acyltransferases (Nat)"/>
    <property type="match status" value="1"/>
</dbReference>
<evidence type="ECO:0000256" key="1">
    <source>
        <dbReference type="ARBA" id="ARBA00022679"/>
    </source>
</evidence>
<evidence type="ECO:0000256" key="3">
    <source>
        <dbReference type="HAMAP-Rule" id="MF_01812"/>
    </source>
</evidence>
<feature type="domain" description="Eis-like acetyltransferase" evidence="5">
    <location>
        <begin position="187"/>
        <end position="309"/>
    </location>
</feature>
<keyword evidence="7" id="KW-1185">Reference proteome</keyword>
<dbReference type="RefSeq" id="WP_146926386.1">
    <property type="nucleotide sequence ID" value="NZ_BJUB01000003.1"/>
</dbReference>
<name>A0A510V1S9_9CELL</name>
<dbReference type="Proteomes" id="UP000321118">
    <property type="component" value="Unassembled WGS sequence"/>
</dbReference>
<evidence type="ECO:0000313" key="7">
    <source>
        <dbReference type="Proteomes" id="UP000321118"/>
    </source>
</evidence>
<dbReference type="InterPro" id="IPR022902">
    <property type="entry name" value="NAcTrfase_Eis"/>
</dbReference>
<dbReference type="Pfam" id="PF13530">
    <property type="entry name" value="SCP2_2"/>
    <property type="match status" value="1"/>
</dbReference>
<comment type="caution">
    <text evidence="3">Lacks conserved residue(s) required for the propagation of feature annotation.</text>
</comment>
<protein>
    <submittedName>
        <fullName evidence="6">UPF0256 protein</fullName>
    </submittedName>
</protein>
<dbReference type="Gene3D" id="3.30.1050.10">
    <property type="entry name" value="SCP2 sterol-binding domain"/>
    <property type="match status" value="1"/>
</dbReference>
<reference evidence="6 7" key="1">
    <citation type="submission" date="2019-07" db="EMBL/GenBank/DDBJ databases">
        <title>Whole genome shotgun sequence of Cellulomonas xylanilytica NBRC 101102.</title>
        <authorList>
            <person name="Hosoyama A."/>
            <person name="Uohara A."/>
            <person name="Ohji S."/>
            <person name="Ichikawa N."/>
        </authorList>
    </citation>
    <scope>NUCLEOTIDE SEQUENCE [LARGE SCALE GENOMIC DNA]</scope>
    <source>
        <strain evidence="6 7">NBRC 101102</strain>
    </source>
</reference>
<dbReference type="SUPFAM" id="SSF55718">
    <property type="entry name" value="SCP-like"/>
    <property type="match status" value="1"/>
</dbReference>
<dbReference type="Gene3D" id="3.40.630.30">
    <property type="match status" value="2"/>
</dbReference>
<dbReference type="NCBIfam" id="NF002367">
    <property type="entry name" value="PRK01346.1-4"/>
    <property type="match status" value="1"/>
</dbReference>
<dbReference type="InterPro" id="IPR016181">
    <property type="entry name" value="Acyl_CoA_acyltransferase"/>
</dbReference>
<dbReference type="GO" id="GO:0030649">
    <property type="term" value="P:aminoglycoside antibiotic catabolic process"/>
    <property type="evidence" value="ECO:0007669"/>
    <property type="project" value="TreeGrafter"/>
</dbReference>
<gene>
    <name evidence="6" type="ORF">CXY01_13720</name>
</gene>
<dbReference type="Pfam" id="PF13527">
    <property type="entry name" value="Acetyltransf_9"/>
    <property type="match status" value="1"/>
</dbReference>
<dbReference type="InterPro" id="IPR036527">
    <property type="entry name" value="SCP2_sterol-bd_dom_sf"/>
</dbReference>
<dbReference type="HAMAP" id="MF_01812">
    <property type="entry name" value="Eis"/>
    <property type="match status" value="1"/>
</dbReference>
<feature type="active site" description="Proton donor" evidence="3">
    <location>
        <position position="127"/>
    </location>
</feature>
<dbReference type="InterPro" id="IPR041380">
    <property type="entry name" value="Acetyltransf_17"/>
</dbReference>
<evidence type="ECO:0000256" key="2">
    <source>
        <dbReference type="ARBA" id="ARBA00023315"/>
    </source>
</evidence>
<dbReference type="Pfam" id="PF17668">
    <property type="entry name" value="Acetyltransf_17"/>
    <property type="match status" value="1"/>
</dbReference>
<keyword evidence="2 3" id="KW-0012">Acyltransferase</keyword>
<dbReference type="GO" id="GO:0034069">
    <property type="term" value="F:aminoglycoside N-acetyltransferase activity"/>
    <property type="evidence" value="ECO:0007669"/>
    <property type="project" value="TreeGrafter"/>
</dbReference>
<comment type="similarity">
    <text evidence="3">Belongs to the acetyltransferase Eis family.</text>
</comment>
<dbReference type="InterPro" id="IPR051554">
    <property type="entry name" value="Acetyltransferase_Eis"/>
</dbReference>
<evidence type="ECO:0000259" key="5">
    <source>
        <dbReference type="Pfam" id="PF17668"/>
    </source>
</evidence>
<organism evidence="6 7">
    <name type="scientific">Cellulomonas xylanilytica</name>
    <dbReference type="NCBI Taxonomy" id="233583"/>
    <lineage>
        <taxon>Bacteria</taxon>
        <taxon>Bacillati</taxon>
        <taxon>Actinomycetota</taxon>
        <taxon>Actinomycetes</taxon>
        <taxon>Micrococcales</taxon>
        <taxon>Cellulomonadaceae</taxon>
        <taxon>Cellulomonas</taxon>
    </lineage>
</organism>
<feature type="binding site" evidence="3">
    <location>
        <begin position="94"/>
        <end position="99"/>
    </location>
    <ligand>
        <name>acetyl-CoA</name>
        <dbReference type="ChEBI" id="CHEBI:57288"/>
    </ligand>
</feature>
<keyword evidence="1 3" id="KW-0808">Transferase</keyword>
<dbReference type="OrthoDB" id="8399956at2"/>
<evidence type="ECO:0000313" key="6">
    <source>
        <dbReference type="EMBL" id="GEK20852.1"/>
    </source>
</evidence>
<evidence type="ECO:0000259" key="4">
    <source>
        <dbReference type="Pfam" id="PF13530"/>
    </source>
</evidence>
<sequence>MSPLPDGYRLVDVPESRKDEYLEVDRLAFAFDSNAETDALVPITFEWDRAQAVEDPDGALAAVHASYAHAMPVPGGTVACSGLTWVGARPDQRRRGLLTAMIDSHFARSLARDEPISALFAAEHAIYGRYGYGSAADDVRLKLARRAALRDVPGSEELTVRLATADVARHSAVVDTVHRAAGAGRPGWTTRDSDAWRTRMLVDPPAWREGAEPLRIVTVHDGAGDVRAYAMFRRKESWAEGGPAGTVKVREAVAVDAAATHRLWSFLLDLDLMGSVESPMLPVDDALLHLLVDPRAVVPKVNDNLWVRILDLPVALAARRYAAPVDVVLDVTDTRLTGNAGRWRLTTGARQDDGTYAAEVTSTQDDADLRLDVRELGAAYLGGRSLAAQARAGLVSQETPGALQSAAAAFLWPVAPMCTYVW</sequence>
<dbReference type="PANTHER" id="PTHR37817:SF1">
    <property type="entry name" value="N-ACETYLTRANSFERASE EIS"/>
    <property type="match status" value="1"/>
</dbReference>
<dbReference type="AlphaFoldDB" id="A0A510V1S9"/>
<dbReference type="EMBL" id="BJUB01000003">
    <property type="protein sequence ID" value="GEK20852.1"/>
    <property type="molecule type" value="Genomic_DNA"/>
</dbReference>
<feature type="domain" description="Enhanced intracellular survival protein" evidence="4">
    <location>
        <begin position="313"/>
        <end position="418"/>
    </location>
</feature>
<accession>A0A510V1S9</accession>
<comment type="caution">
    <text evidence="6">The sequence shown here is derived from an EMBL/GenBank/DDBJ whole genome shotgun (WGS) entry which is preliminary data.</text>
</comment>
<dbReference type="PANTHER" id="PTHR37817">
    <property type="entry name" value="N-ACETYLTRANSFERASE EIS"/>
    <property type="match status" value="1"/>
</dbReference>